<keyword evidence="2 6" id="KW-0812">Transmembrane</keyword>
<dbReference type="InterPro" id="IPR050739">
    <property type="entry name" value="MFP"/>
</dbReference>
<evidence type="ECO:0000313" key="7">
    <source>
        <dbReference type="EMBL" id="KZS39728.1"/>
    </source>
</evidence>
<evidence type="ECO:0000313" key="8">
    <source>
        <dbReference type="Proteomes" id="UP000076715"/>
    </source>
</evidence>
<dbReference type="PANTHER" id="PTHR30386:SF26">
    <property type="entry name" value="TRANSPORT PROTEIN COMB"/>
    <property type="match status" value="1"/>
</dbReference>
<dbReference type="RefSeq" id="WP_066315503.1">
    <property type="nucleotide sequence ID" value="NZ_LQRT01000024.1"/>
</dbReference>
<dbReference type="Gene3D" id="1.10.287.470">
    <property type="entry name" value="Helix hairpin bin"/>
    <property type="match status" value="1"/>
</dbReference>
<dbReference type="OrthoDB" id="7057889at2"/>
<sequence>MKIDEIEHNSERIREILAKPPANILKWGITIIFLIICIMFITTWMIQYPDIIQSQAIITTEIPPQREYAKTTGKLEALLVEDNQFVSNNQPLAIIENSANYKDVFKLKSVIDTTTISNKFFSFPIDSLPILFLGDIESQYSLFENSYIQYSLNKELKPFSNEAIANTYSLSELSRRLRNLQSQKALSKTELDFKKKELKRHKNLFEKGVISSQEYENKLLELAQAKRSFKNFESSVSQIRESISDANKISKGTEINRKKEEMILLKNVIQSFNKLKKSIKDWEYRHVLKSNLDGEVSFLNYWNANQNINQGDLVFTIIPTKDSPLIAKLKTPIENSGKIKIGQHVNIKLSNYPYAQFGILKGILKNISQIPDGDGFYIINVELPQKLITSYGEEINFKQEMSGMAEIITEDLRLIERFFYQFKLIFER</sequence>
<feature type="transmembrane region" description="Helical" evidence="6">
    <location>
        <begin position="24"/>
        <end position="46"/>
    </location>
</feature>
<dbReference type="GO" id="GO:0016020">
    <property type="term" value="C:membrane"/>
    <property type="evidence" value="ECO:0007669"/>
    <property type="project" value="UniProtKB-SubCell"/>
</dbReference>
<evidence type="ECO:0000256" key="5">
    <source>
        <dbReference type="SAM" id="Coils"/>
    </source>
</evidence>
<protein>
    <submittedName>
        <fullName evidence="7">Hemolysin D</fullName>
    </submittedName>
</protein>
<dbReference type="EMBL" id="LQRT01000024">
    <property type="protein sequence ID" value="KZS39728.1"/>
    <property type="molecule type" value="Genomic_DNA"/>
</dbReference>
<keyword evidence="4 6" id="KW-0472">Membrane</keyword>
<comment type="caution">
    <text evidence="7">The sequence shown here is derived from an EMBL/GenBank/DDBJ whole genome shotgun (WGS) entry which is preliminary data.</text>
</comment>
<dbReference type="Proteomes" id="UP000076715">
    <property type="component" value="Unassembled WGS sequence"/>
</dbReference>
<evidence type="ECO:0000256" key="1">
    <source>
        <dbReference type="ARBA" id="ARBA00004167"/>
    </source>
</evidence>
<keyword evidence="8" id="KW-1185">Reference proteome</keyword>
<proteinExistence type="predicted"/>
<name>A0A162ZDI7_9FLAO</name>
<dbReference type="PANTHER" id="PTHR30386">
    <property type="entry name" value="MEMBRANE FUSION SUBUNIT OF EMRAB-TOLC MULTIDRUG EFFLUX PUMP"/>
    <property type="match status" value="1"/>
</dbReference>
<evidence type="ECO:0000256" key="3">
    <source>
        <dbReference type="ARBA" id="ARBA00022989"/>
    </source>
</evidence>
<dbReference type="AlphaFoldDB" id="A0A162ZDI7"/>
<evidence type="ECO:0000256" key="6">
    <source>
        <dbReference type="SAM" id="Phobius"/>
    </source>
</evidence>
<gene>
    <name evidence="7" type="ORF">AWE51_08740</name>
</gene>
<reference evidence="7 8" key="1">
    <citation type="submission" date="2016-01" db="EMBL/GenBank/DDBJ databases">
        <title>The draft genome sequence of Aquimarina sp. RZW4-3-2.</title>
        <authorList>
            <person name="Wang Y."/>
        </authorList>
    </citation>
    <scope>NUCLEOTIDE SEQUENCE [LARGE SCALE GENOMIC DNA]</scope>
    <source>
        <strain evidence="7 8">RZW4-3-2</strain>
    </source>
</reference>
<accession>A0A162ZDI7</accession>
<evidence type="ECO:0000256" key="2">
    <source>
        <dbReference type="ARBA" id="ARBA00022692"/>
    </source>
</evidence>
<feature type="coiled-coil region" evidence="5">
    <location>
        <begin position="170"/>
        <end position="197"/>
    </location>
</feature>
<organism evidence="7 8">
    <name type="scientific">Aquimarina aggregata</name>
    <dbReference type="NCBI Taxonomy" id="1642818"/>
    <lineage>
        <taxon>Bacteria</taxon>
        <taxon>Pseudomonadati</taxon>
        <taxon>Bacteroidota</taxon>
        <taxon>Flavobacteriia</taxon>
        <taxon>Flavobacteriales</taxon>
        <taxon>Flavobacteriaceae</taxon>
        <taxon>Aquimarina</taxon>
    </lineage>
</organism>
<keyword evidence="5" id="KW-0175">Coiled coil</keyword>
<evidence type="ECO:0000256" key="4">
    <source>
        <dbReference type="ARBA" id="ARBA00023136"/>
    </source>
</evidence>
<dbReference type="STRING" id="1642818.AWE51_08740"/>
<comment type="subcellular location">
    <subcellularLocation>
        <location evidence="1">Membrane</location>
        <topology evidence="1">Single-pass membrane protein</topology>
    </subcellularLocation>
</comment>
<keyword evidence="3 6" id="KW-1133">Transmembrane helix</keyword>